<dbReference type="AlphaFoldDB" id="A0A0N4T0N2"/>
<sequence>MESRDNSVQTNFSNVIMMRTGIGYWIFIPDKRIFHGSIEIYRKIRPDMRLSLTLPVRSVSVQYRRCNDNITS</sequence>
<dbReference type="WBParaSite" id="BPAG_0000168601-mRNA-1">
    <property type="protein sequence ID" value="BPAG_0000168601-mRNA-1"/>
    <property type="gene ID" value="BPAG_0000168601"/>
</dbReference>
<reference evidence="3" key="1">
    <citation type="submission" date="2017-02" db="UniProtKB">
        <authorList>
            <consortium name="WormBaseParasite"/>
        </authorList>
    </citation>
    <scope>IDENTIFICATION</scope>
</reference>
<dbReference type="EMBL" id="UZAD01000150">
    <property type="protein sequence ID" value="VDN82853.1"/>
    <property type="molecule type" value="Genomic_DNA"/>
</dbReference>
<keyword evidence="2" id="KW-1185">Reference proteome</keyword>
<organism evidence="3">
    <name type="scientific">Brugia pahangi</name>
    <name type="common">Filarial nematode worm</name>
    <dbReference type="NCBI Taxonomy" id="6280"/>
    <lineage>
        <taxon>Eukaryota</taxon>
        <taxon>Metazoa</taxon>
        <taxon>Ecdysozoa</taxon>
        <taxon>Nematoda</taxon>
        <taxon>Chromadorea</taxon>
        <taxon>Rhabditida</taxon>
        <taxon>Spirurina</taxon>
        <taxon>Spiruromorpha</taxon>
        <taxon>Filarioidea</taxon>
        <taxon>Onchocercidae</taxon>
        <taxon>Brugia</taxon>
    </lineage>
</organism>
<protein>
    <submittedName>
        <fullName evidence="3">Transposase</fullName>
    </submittedName>
</protein>
<gene>
    <name evidence="1" type="ORF">BPAG_LOCUS1667</name>
</gene>
<evidence type="ECO:0000313" key="2">
    <source>
        <dbReference type="Proteomes" id="UP000278627"/>
    </source>
</evidence>
<accession>A0A0N4T0N2</accession>
<proteinExistence type="predicted"/>
<evidence type="ECO:0000313" key="3">
    <source>
        <dbReference type="WBParaSite" id="BPAG_0000168601-mRNA-1"/>
    </source>
</evidence>
<dbReference type="Proteomes" id="UP000278627">
    <property type="component" value="Unassembled WGS sequence"/>
</dbReference>
<reference evidence="1 2" key="2">
    <citation type="submission" date="2018-11" db="EMBL/GenBank/DDBJ databases">
        <authorList>
            <consortium name="Pathogen Informatics"/>
        </authorList>
    </citation>
    <scope>NUCLEOTIDE SEQUENCE [LARGE SCALE GENOMIC DNA]</scope>
</reference>
<name>A0A0N4T0N2_BRUPA</name>
<evidence type="ECO:0000313" key="1">
    <source>
        <dbReference type="EMBL" id="VDN82853.1"/>
    </source>
</evidence>